<accession>A0AAD6S9P8</accession>
<sequence>MFTPRTEGKFLKERATQRRLETMQTLKDAAVTEQEAAAAAKAREVEEMKEYFDEVLGGLEERGYSLADLMEYVFNPATRFQSGYDWRWRGFFAHKPVVQQVLGYWSSARAQTTRTFIWNWAYQLVRKVVAKVKKTVNEDFFVNFSLCGISTSLRALSPTAFGIFNAYSSTKRQEKAGSKGFLKKREVLAGSVALALLNGRSQKNSYTQAVCGTYLMATGAQRQHFSVLHGIGFSMGYSSIISQETKTKVTAADSTTKKKAKKKRARAPGTLWQLSQACRATARSLALTSLFLVMYDNINMMVRVTEQILGRKNTQENGTCATEVALHDAKLEDLLTADFDKGIANAPPLTVENLEFTETEAVFFHDNIIHTILRIIVRYGGESFEHLKADLEKAQPVSADKIAVHQSMIHPLPAMEIDENLTKGNIEVIEAINKELALDVNDPNYIKYVKILAGDQLTIARQRSILQVRLGHESGAHSWKHIVLMPGLFHAKIADCHGVLQTHFGKPSAGFRSPGSLGFHNTVLDRLPIVLTSLPPFRTCRDLIMVSLYARILHCVLLVSKKALLADYAKDCSWDGLVGHAEKIYEDFASADRVQELREVCVPNERRRDTEIAAKDKTQKKSATAPKKEPAPHIKKGDMVFENAILFVRDALLTREFADAIKARDSGCIVLILKLFAFTYRGNGCTKYAHEMLHVLHNIVNVWSDGLRHTILHNWLLCPTNKANAFVEVDLVQEHLNLWIKVSRWLPVNMERADFYQKIYKADGDAHSWDWLAFVSPCVDVLRRLATSMNNDLGSRQGNKHTIPDLDNDIHCLMASLTEHEVYIHKEGRVLDDDEMPAPDVLSAGAAALTHGTTTNPLQDFNALFDQLRQRRELIPVSELTQYLTELPRPVPARSSPIPEARAAGNAAILDAFASADASEMITAPGDNLTVAVDSDPLPALILVNPPDYDDEEDEPTPDEDLFADSPTLTRLDPEDVDLDMDEDWMLDPEPDSGSEYDSDDEANIQRSGSESD</sequence>
<feature type="region of interest" description="Disordered" evidence="1">
    <location>
        <begin position="944"/>
        <end position="1013"/>
    </location>
</feature>
<feature type="compositionally biased region" description="Acidic residues" evidence="1">
    <location>
        <begin position="948"/>
        <end position="963"/>
    </location>
</feature>
<dbReference type="InterPro" id="IPR046496">
    <property type="entry name" value="DUF6589"/>
</dbReference>
<dbReference type="Pfam" id="PF20231">
    <property type="entry name" value="DUF6589"/>
    <property type="match status" value="1"/>
</dbReference>
<dbReference type="EMBL" id="JARJCM010000181">
    <property type="protein sequence ID" value="KAJ7023836.1"/>
    <property type="molecule type" value="Genomic_DNA"/>
</dbReference>
<dbReference type="AlphaFoldDB" id="A0AAD6S9P8"/>
<feature type="compositionally biased region" description="Acidic residues" evidence="1">
    <location>
        <begin position="975"/>
        <end position="1003"/>
    </location>
</feature>
<evidence type="ECO:0000313" key="3">
    <source>
        <dbReference type="EMBL" id="KAJ7023836.1"/>
    </source>
</evidence>
<organism evidence="3 4">
    <name type="scientific">Mycena alexandri</name>
    <dbReference type="NCBI Taxonomy" id="1745969"/>
    <lineage>
        <taxon>Eukaryota</taxon>
        <taxon>Fungi</taxon>
        <taxon>Dikarya</taxon>
        <taxon>Basidiomycota</taxon>
        <taxon>Agaricomycotina</taxon>
        <taxon>Agaricomycetes</taxon>
        <taxon>Agaricomycetidae</taxon>
        <taxon>Agaricales</taxon>
        <taxon>Marasmiineae</taxon>
        <taxon>Mycenaceae</taxon>
        <taxon>Mycena</taxon>
    </lineage>
</organism>
<evidence type="ECO:0000313" key="4">
    <source>
        <dbReference type="Proteomes" id="UP001218188"/>
    </source>
</evidence>
<dbReference type="Proteomes" id="UP001218188">
    <property type="component" value="Unassembled WGS sequence"/>
</dbReference>
<name>A0AAD6S9P8_9AGAR</name>
<keyword evidence="4" id="KW-1185">Reference proteome</keyword>
<reference evidence="3" key="1">
    <citation type="submission" date="2023-03" db="EMBL/GenBank/DDBJ databases">
        <title>Massive genome expansion in bonnet fungi (Mycena s.s.) driven by repeated elements and novel gene families across ecological guilds.</title>
        <authorList>
            <consortium name="Lawrence Berkeley National Laboratory"/>
            <person name="Harder C.B."/>
            <person name="Miyauchi S."/>
            <person name="Viragh M."/>
            <person name="Kuo A."/>
            <person name="Thoen E."/>
            <person name="Andreopoulos B."/>
            <person name="Lu D."/>
            <person name="Skrede I."/>
            <person name="Drula E."/>
            <person name="Henrissat B."/>
            <person name="Morin E."/>
            <person name="Kohler A."/>
            <person name="Barry K."/>
            <person name="LaButti K."/>
            <person name="Morin E."/>
            <person name="Salamov A."/>
            <person name="Lipzen A."/>
            <person name="Mereny Z."/>
            <person name="Hegedus B."/>
            <person name="Baldrian P."/>
            <person name="Stursova M."/>
            <person name="Weitz H."/>
            <person name="Taylor A."/>
            <person name="Grigoriev I.V."/>
            <person name="Nagy L.G."/>
            <person name="Martin F."/>
            <person name="Kauserud H."/>
        </authorList>
    </citation>
    <scope>NUCLEOTIDE SEQUENCE</scope>
    <source>
        <strain evidence="3">CBHHK200</strain>
    </source>
</reference>
<feature type="region of interest" description="Disordered" evidence="1">
    <location>
        <begin position="611"/>
        <end position="632"/>
    </location>
</feature>
<evidence type="ECO:0000259" key="2">
    <source>
        <dbReference type="Pfam" id="PF20231"/>
    </source>
</evidence>
<comment type="caution">
    <text evidence="3">The sequence shown here is derived from an EMBL/GenBank/DDBJ whole genome shotgun (WGS) entry which is preliminary data.</text>
</comment>
<proteinExistence type="predicted"/>
<feature type="domain" description="DUF6589" evidence="2">
    <location>
        <begin position="345"/>
        <end position="801"/>
    </location>
</feature>
<gene>
    <name evidence="3" type="ORF">C8F04DRAFT_1213217</name>
</gene>
<evidence type="ECO:0000256" key="1">
    <source>
        <dbReference type="SAM" id="MobiDB-lite"/>
    </source>
</evidence>
<protein>
    <recommendedName>
        <fullName evidence="2">DUF6589 domain-containing protein</fullName>
    </recommendedName>
</protein>